<evidence type="ECO:0000313" key="2">
    <source>
        <dbReference type="EMBL" id="GGD90299.1"/>
    </source>
</evidence>
<keyword evidence="3" id="KW-1185">Reference proteome</keyword>
<feature type="signal peptide" evidence="1">
    <location>
        <begin position="1"/>
        <end position="30"/>
    </location>
</feature>
<reference evidence="2" key="1">
    <citation type="journal article" date="2014" name="Int. J. Syst. Evol. Microbiol.">
        <title>Complete genome sequence of Corynebacterium casei LMG S-19264T (=DSM 44701T), isolated from a smear-ripened cheese.</title>
        <authorList>
            <consortium name="US DOE Joint Genome Institute (JGI-PGF)"/>
            <person name="Walter F."/>
            <person name="Albersmeier A."/>
            <person name="Kalinowski J."/>
            <person name="Ruckert C."/>
        </authorList>
    </citation>
    <scope>NUCLEOTIDE SEQUENCE</scope>
    <source>
        <strain evidence="2">CGMCC 1.15367</strain>
    </source>
</reference>
<sequence length="125" mass="12651">MIRRALALVAAGLLVSACNTTSGTSSGATAATAAPSAQSAFVGDWSGKFATGNSVRVTISGSGSPTYYYNGRMNAVSSFKVSGDTMSFRVGRGTGLVTLKAPAGGKMAYIYQEGGETHPLTLSKS</sequence>
<dbReference type="EMBL" id="BMIQ01000001">
    <property type="protein sequence ID" value="GGD90299.1"/>
    <property type="molecule type" value="Genomic_DNA"/>
</dbReference>
<feature type="chain" id="PRO_5037553453" description="Lipoprotein" evidence="1">
    <location>
        <begin position="31"/>
        <end position="125"/>
    </location>
</feature>
<name>A0A917E1P5_9HYPH</name>
<comment type="caution">
    <text evidence="2">The sequence shown here is derived from an EMBL/GenBank/DDBJ whole genome shotgun (WGS) entry which is preliminary data.</text>
</comment>
<organism evidence="2 3">
    <name type="scientific">Aureimonas endophytica</name>
    <dbReference type="NCBI Taxonomy" id="2027858"/>
    <lineage>
        <taxon>Bacteria</taxon>
        <taxon>Pseudomonadati</taxon>
        <taxon>Pseudomonadota</taxon>
        <taxon>Alphaproteobacteria</taxon>
        <taxon>Hyphomicrobiales</taxon>
        <taxon>Aurantimonadaceae</taxon>
        <taxon>Aureimonas</taxon>
    </lineage>
</organism>
<keyword evidence="1" id="KW-0732">Signal</keyword>
<evidence type="ECO:0000256" key="1">
    <source>
        <dbReference type="SAM" id="SignalP"/>
    </source>
</evidence>
<dbReference type="AlphaFoldDB" id="A0A917E1P5"/>
<dbReference type="PROSITE" id="PS51257">
    <property type="entry name" value="PROKAR_LIPOPROTEIN"/>
    <property type="match status" value="1"/>
</dbReference>
<accession>A0A917E1P5</accession>
<dbReference type="Proteomes" id="UP000644699">
    <property type="component" value="Unassembled WGS sequence"/>
</dbReference>
<evidence type="ECO:0000313" key="3">
    <source>
        <dbReference type="Proteomes" id="UP000644699"/>
    </source>
</evidence>
<dbReference type="RefSeq" id="WP_188906748.1">
    <property type="nucleotide sequence ID" value="NZ_BMIQ01000001.1"/>
</dbReference>
<gene>
    <name evidence="2" type="ORF">GCM10011390_06340</name>
</gene>
<proteinExistence type="predicted"/>
<reference evidence="2" key="2">
    <citation type="submission" date="2020-09" db="EMBL/GenBank/DDBJ databases">
        <authorList>
            <person name="Sun Q."/>
            <person name="Zhou Y."/>
        </authorList>
    </citation>
    <scope>NUCLEOTIDE SEQUENCE</scope>
    <source>
        <strain evidence="2">CGMCC 1.15367</strain>
    </source>
</reference>
<evidence type="ECO:0008006" key="4">
    <source>
        <dbReference type="Google" id="ProtNLM"/>
    </source>
</evidence>
<protein>
    <recommendedName>
        <fullName evidence="4">Lipoprotein</fullName>
    </recommendedName>
</protein>